<dbReference type="AlphaFoldDB" id="A0AAE1S7K9"/>
<feature type="region of interest" description="Disordered" evidence="1">
    <location>
        <begin position="1"/>
        <end position="45"/>
    </location>
</feature>
<dbReference type="EMBL" id="JAVYJV010000008">
    <property type="protein sequence ID" value="KAK4364337.1"/>
    <property type="molecule type" value="Genomic_DNA"/>
</dbReference>
<feature type="compositionally biased region" description="Basic and acidic residues" evidence="1">
    <location>
        <begin position="119"/>
        <end position="128"/>
    </location>
</feature>
<evidence type="ECO:0000256" key="1">
    <source>
        <dbReference type="SAM" id="MobiDB-lite"/>
    </source>
</evidence>
<sequence>MARPNSKNVGAKGTKTVVEGLSQKRAMSGPGLSRPIVQPNPNEKPKRVRHRDIWEQVHALGLQFFFQDSKECNVDLVREAYANWRCMEEPNEIYVRGVVVLFTNNALCEFWGTLVESEHDSGDGDSDHAPTGIEYEEDDDEQSPGTVGDANYIVF</sequence>
<evidence type="ECO:0000313" key="3">
    <source>
        <dbReference type="Proteomes" id="UP001291623"/>
    </source>
</evidence>
<reference evidence="2" key="1">
    <citation type="submission" date="2023-12" db="EMBL/GenBank/DDBJ databases">
        <title>Genome assembly of Anisodus tanguticus.</title>
        <authorList>
            <person name="Wang Y.-J."/>
        </authorList>
    </citation>
    <scope>NUCLEOTIDE SEQUENCE</scope>
    <source>
        <strain evidence="2">KB-2021</strain>
        <tissue evidence="2">Leaf</tissue>
    </source>
</reference>
<dbReference type="Proteomes" id="UP001291623">
    <property type="component" value="Unassembled WGS sequence"/>
</dbReference>
<comment type="caution">
    <text evidence="2">The sequence shown here is derived from an EMBL/GenBank/DDBJ whole genome shotgun (WGS) entry which is preliminary data.</text>
</comment>
<accession>A0AAE1S7K9</accession>
<gene>
    <name evidence="2" type="ORF">RND71_015695</name>
</gene>
<protein>
    <submittedName>
        <fullName evidence="2">Uncharacterized protein</fullName>
    </submittedName>
</protein>
<proteinExistence type="predicted"/>
<organism evidence="2 3">
    <name type="scientific">Anisodus tanguticus</name>
    <dbReference type="NCBI Taxonomy" id="243964"/>
    <lineage>
        <taxon>Eukaryota</taxon>
        <taxon>Viridiplantae</taxon>
        <taxon>Streptophyta</taxon>
        <taxon>Embryophyta</taxon>
        <taxon>Tracheophyta</taxon>
        <taxon>Spermatophyta</taxon>
        <taxon>Magnoliopsida</taxon>
        <taxon>eudicotyledons</taxon>
        <taxon>Gunneridae</taxon>
        <taxon>Pentapetalae</taxon>
        <taxon>asterids</taxon>
        <taxon>lamiids</taxon>
        <taxon>Solanales</taxon>
        <taxon>Solanaceae</taxon>
        <taxon>Solanoideae</taxon>
        <taxon>Hyoscyameae</taxon>
        <taxon>Anisodus</taxon>
    </lineage>
</organism>
<evidence type="ECO:0000313" key="2">
    <source>
        <dbReference type="EMBL" id="KAK4364337.1"/>
    </source>
</evidence>
<keyword evidence="3" id="KW-1185">Reference proteome</keyword>
<feature type="region of interest" description="Disordered" evidence="1">
    <location>
        <begin position="119"/>
        <end position="148"/>
    </location>
</feature>
<name>A0AAE1S7K9_9SOLA</name>